<proteinExistence type="predicted"/>
<dbReference type="Proteomes" id="UP000827609">
    <property type="component" value="Segment"/>
</dbReference>
<evidence type="ECO:0000313" key="1">
    <source>
        <dbReference type="EMBL" id="QYW04800.1"/>
    </source>
</evidence>
<protein>
    <recommendedName>
        <fullName evidence="3">Virion structural protein</fullName>
    </recommendedName>
</protein>
<reference evidence="1" key="1">
    <citation type="submission" date="2021-06" db="EMBL/GenBank/DDBJ databases">
        <title>Complete genome sequence of Erwinia phage pEa_SNUABM_7.</title>
        <authorList>
            <person name="Kim S.G."/>
            <person name="Park S.C."/>
        </authorList>
    </citation>
    <scope>NUCLEOTIDE SEQUENCE</scope>
</reference>
<evidence type="ECO:0000313" key="2">
    <source>
        <dbReference type="Proteomes" id="UP000827609"/>
    </source>
</evidence>
<gene>
    <name evidence="1" type="ORF">pEaSNUABM7_00132</name>
</gene>
<name>A0AAE7WSH4_9CAUD</name>
<organism evidence="1 2">
    <name type="scientific">Erwinia phage pEa_SNUABM_7</name>
    <dbReference type="NCBI Taxonomy" id="2866695"/>
    <lineage>
        <taxon>Viruses</taxon>
        <taxon>Duplodnaviria</taxon>
        <taxon>Heunggongvirae</taxon>
        <taxon>Uroviricota</taxon>
        <taxon>Caudoviricetes</taxon>
        <taxon>Snuvirus</taxon>
        <taxon>Snuvirus SNUABM7</taxon>
    </lineage>
</organism>
<evidence type="ECO:0008006" key="3">
    <source>
        <dbReference type="Google" id="ProtNLM"/>
    </source>
</evidence>
<sequence>MAMENPSAGGVKNQGYFGLLLDGKAPPDAPNLVRNVHTYENTFAVPACLLVLADRTNILRSSHAIVDGTKITITTGPSVDRSTTLTFSVFAVREYDEGGFHMMNVLCAIDAPKFLFDSRSYAMRSTSLEALRTVAQSCGLTLDAGDMQTKDIMSWVSAACSPKKFASEIEQHIWISEEAAPKMIISADKRMIVRDLNAQFDKDPVAYWTFNHTPTGRSPEYNVHEFRPKSLSGIFNGMSNYGDKLLWADSKGAVNEMSTVTVKGRDPLNINSDTRGDIVGARKAYARPSNDINLHDKYMQAFYSNKRQAMTYTETARALIMGGCPEVDLFDIVEVTAGMVSSNRELILDEKLSGKWIIIGRTRVYSGHMYSEAFLLARNFTPVEGTSNIGGGKNIILTPLDTVANILRPMQINANIKQALDGASPLDWIAQQHSLKLDVMLNQFQVDSEAFKFPELAAKYGEGADYLNSLMQEFSLAKLLTGMCAALNKLQKMSVDLSINYKTGILDGLAGRLDSMENMLGGMTGDINGLIANGDIPAEYLDGPQINQRCVSNKLDDMQKMLDNSLPDKCLDASSISKLMGPSTNLSQLIRQAEEDLRNFLCSLGDGTVDGSNKTGTPDGEKLEMYLPRVKQ</sequence>
<keyword evidence="2" id="KW-1185">Reference proteome</keyword>
<dbReference type="EMBL" id="MZ475896">
    <property type="protein sequence ID" value="QYW04800.1"/>
    <property type="molecule type" value="Genomic_DNA"/>
</dbReference>
<accession>A0AAE7WSH4</accession>